<reference evidence="1" key="1">
    <citation type="journal article" date="2015" name="Nature">
        <title>Complex archaea that bridge the gap between prokaryotes and eukaryotes.</title>
        <authorList>
            <person name="Spang A."/>
            <person name="Saw J.H."/>
            <person name="Jorgensen S.L."/>
            <person name="Zaremba-Niedzwiedzka K."/>
            <person name="Martijn J."/>
            <person name="Lind A.E."/>
            <person name="van Eijk R."/>
            <person name="Schleper C."/>
            <person name="Guy L."/>
            <person name="Ettema T.J."/>
        </authorList>
    </citation>
    <scope>NUCLEOTIDE SEQUENCE</scope>
</reference>
<sequence>LQDCLDQTYDGDRHMTHIATNGVNEAAA</sequence>
<proteinExistence type="predicted"/>
<name>A0A0F9I1R0_9ZZZZ</name>
<feature type="non-terminal residue" evidence="1">
    <location>
        <position position="1"/>
    </location>
</feature>
<dbReference type="EMBL" id="LAZR01020751">
    <property type="protein sequence ID" value="KKL87745.1"/>
    <property type="molecule type" value="Genomic_DNA"/>
</dbReference>
<accession>A0A0F9I1R0</accession>
<protein>
    <submittedName>
        <fullName evidence="1">Uncharacterized protein</fullName>
    </submittedName>
</protein>
<organism evidence="1">
    <name type="scientific">marine sediment metagenome</name>
    <dbReference type="NCBI Taxonomy" id="412755"/>
    <lineage>
        <taxon>unclassified sequences</taxon>
        <taxon>metagenomes</taxon>
        <taxon>ecological metagenomes</taxon>
    </lineage>
</organism>
<evidence type="ECO:0000313" key="1">
    <source>
        <dbReference type="EMBL" id="KKL87745.1"/>
    </source>
</evidence>
<dbReference type="AlphaFoldDB" id="A0A0F9I1R0"/>
<comment type="caution">
    <text evidence="1">The sequence shown here is derived from an EMBL/GenBank/DDBJ whole genome shotgun (WGS) entry which is preliminary data.</text>
</comment>
<gene>
    <name evidence="1" type="ORF">LCGC14_1931660</name>
</gene>